<proteinExistence type="inferred from homology"/>
<feature type="region of interest" description="Disordered" evidence="2">
    <location>
        <begin position="1"/>
        <end position="31"/>
    </location>
</feature>
<gene>
    <name evidence="3" type="ORF">M91_17312</name>
</gene>
<name>L8HS60_9CETA</name>
<dbReference type="Proteomes" id="UP000011080">
    <property type="component" value="Unassembled WGS sequence"/>
</dbReference>
<accession>L8HS60</accession>
<dbReference type="SMART" id="SM00428">
    <property type="entry name" value="H3"/>
    <property type="match status" value="1"/>
</dbReference>
<dbReference type="SUPFAM" id="SSF47113">
    <property type="entry name" value="Histone-fold"/>
    <property type="match status" value="1"/>
</dbReference>
<evidence type="ECO:0000313" key="4">
    <source>
        <dbReference type="Proteomes" id="UP000011080"/>
    </source>
</evidence>
<dbReference type="EMBL" id="JH883607">
    <property type="protein sequence ID" value="ELR46184.1"/>
    <property type="molecule type" value="Genomic_DNA"/>
</dbReference>
<evidence type="ECO:0000256" key="1">
    <source>
        <dbReference type="ARBA" id="ARBA00010343"/>
    </source>
</evidence>
<comment type="similarity">
    <text evidence="1">Belongs to the histone H3 family.</text>
</comment>
<dbReference type="InterPro" id="IPR009072">
    <property type="entry name" value="Histone-fold"/>
</dbReference>
<dbReference type="GO" id="GO:0003677">
    <property type="term" value="F:DNA binding"/>
    <property type="evidence" value="ECO:0007669"/>
    <property type="project" value="InterPro"/>
</dbReference>
<dbReference type="GO" id="GO:0046982">
    <property type="term" value="F:protein heterodimerization activity"/>
    <property type="evidence" value="ECO:0007669"/>
    <property type="project" value="InterPro"/>
</dbReference>
<dbReference type="PANTHER" id="PTHR45810">
    <property type="entry name" value="HISTONE H3.2"/>
    <property type="match status" value="1"/>
</dbReference>
<organism evidence="3 4">
    <name type="scientific">Bos mutus</name>
    <name type="common">wild yak</name>
    <dbReference type="NCBI Taxonomy" id="72004"/>
    <lineage>
        <taxon>Eukaryota</taxon>
        <taxon>Metazoa</taxon>
        <taxon>Chordata</taxon>
        <taxon>Craniata</taxon>
        <taxon>Vertebrata</taxon>
        <taxon>Euteleostomi</taxon>
        <taxon>Mammalia</taxon>
        <taxon>Eutheria</taxon>
        <taxon>Laurasiatheria</taxon>
        <taxon>Artiodactyla</taxon>
        <taxon>Ruminantia</taxon>
        <taxon>Pecora</taxon>
        <taxon>Bovidae</taxon>
        <taxon>Bovinae</taxon>
        <taxon>Bos</taxon>
    </lineage>
</organism>
<dbReference type="Gene3D" id="1.10.20.10">
    <property type="entry name" value="Histone, subunit A"/>
    <property type="match status" value="1"/>
</dbReference>
<dbReference type="PANTHER" id="PTHR45810:SF14">
    <property type="entry name" value="CENTROMERE PROTEIN A"/>
    <property type="match status" value="1"/>
</dbReference>
<protein>
    <submittedName>
        <fullName evidence="3">Uncharacterized protein</fullName>
    </submittedName>
</protein>
<dbReference type="GO" id="GO:0030527">
    <property type="term" value="F:structural constituent of chromatin"/>
    <property type="evidence" value="ECO:0007669"/>
    <property type="project" value="InterPro"/>
</dbReference>
<evidence type="ECO:0000313" key="3">
    <source>
        <dbReference type="EMBL" id="ELR46184.1"/>
    </source>
</evidence>
<feature type="non-terminal residue" evidence="3">
    <location>
        <position position="118"/>
    </location>
</feature>
<feature type="non-terminal residue" evidence="3">
    <location>
        <position position="1"/>
    </location>
</feature>
<dbReference type="GO" id="GO:0000786">
    <property type="term" value="C:nucleosome"/>
    <property type="evidence" value="ECO:0007669"/>
    <property type="project" value="InterPro"/>
</dbReference>
<dbReference type="AlphaFoldDB" id="L8HS60"/>
<reference evidence="3 4" key="1">
    <citation type="journal article" date="2012" name="Nat. Genet.">
        <title>The yak genome and adaptation to life at high altitude.</title>
        <authorList>
            <person name="Qiu Q."/>
            <person name="Zhang G."/>
            <person name="Ma T."/>
            <person name="Qian W."/>
            <person name="Wang J."/>
            <person name="Ye Z."/>
            <person name="Cao C."/>
            <person name="Hu Q."/>
            <person name="Kim J."/>
            <person name="Larkin D.M."/>
            <person name="Auvil L."/>
            <person name="Capitanu B."/>
            <person name="Ma J."/>
            <person name="Lewin H.A."/>
            <person name="Qian X."/>
            <person name="Lang Y."/>
            <person name="Zhou R."/>
            <person name="Wang L."/>
            <person name="Wang K."/>
            <person name="Xia J."/>
            <person name="Liao S."/>
            <person name="Pan S."/>
            <person name="Lu X."/>
            <person name="Hou H."/>
            <person name="Wang Y."/>
            <person name="Zang X."/>
            <person name="Yin Y."/>
            <person name="Ma H."/>
            <person name="Zhang J."/>
            <person name="Wang Z."/>
            <person name="Zhang Y."/>
            <person name="Zhang D."/>
            <person name="Yonezawa T."/>
            <person name="Hasegawa M."/>
            <person name="Zhong Y."/>
            <person name="Liu W."/>
            <person name="Zhang Y."/>
            <person name="Huang Z."/>
            <person name="Zhang S."/>
            <person name="Long R."/>
            <person name="Yang H."/>
            <person name="Wang J."/>
            <person name="Lenstra J.A."/>
            <person name="Cooper D.N."/>
            <person name="Wu Y."/>
            <person name="Wang J."/>
            <person name="Shi P."/>
            <person name="Wang J."/>
            <person name="Liu J."/>
        </authorList>
    </citation>
    <scope>NUCLEOTIDE SEQUENCE [LARGE SCALE GENOMIC DNA]</scope>
    <source>
        <strain evidence="4">yakQH1</strain>
    </source>
</reference>
<evidence type="ECO:0000256" key="2">
    <source>
        <dbReference type="SAM" id="MobiDB-lite"/>
    </source>
</evidence>
<dbReference type="InterPro" id="IPR000164">
    <property type="entry name" value="Histone_H3/CENP-A"/>
</dbReference>
<sequence length="118" mass="13032">PSARLPPAHRSREPGSRCPPAGPCPGAPSSSRARWRHALLQAIRALQKGTRLLLRKSPFCRLQLSHPTSLPEIRGKFTRGVDFSWQTQALLALQEAAELSSKDAQLARRIRGIQGHGW</sequence>